<organism evidence="22 23">
    <name type="scientific">Enterovibrio qingdaonensis</name>
    <dbReference type="NCBI Taxonomy" id="2899818"/>
    <lineage>
        <taxon>Bacteria</taxon>
        <taxon>Pseudomonadati</taxon>
        <taxon>Pseudomonadota</taxon>
        <taxon>Gammaproteobacteria</taxon>
        <taxon>Vibrionales</taxon>
        <taxon>Vibrionaceae</taxon>
        <taxon>Enterovibrio</taxon>
    </lineage>
</organism>
<comment type="similarity">
    <text evidence="17">Belongs to the NnrD/CARKD family.</text>
</comment>
<evidence type="ECO:0000256" key="16">
    <source>
        <dbReference type="ARBA" id="ARBA00049209"/>
    </source>
</evidence>
<evidence type="ECO:0000256" key="18">
    <source>
        <dbReference type="HAMAP-Rule" id="MF_01966"/>
    </source>
</evidence>
<feature type="binding site" evidence="17">
    <location>
        <position position="325"/>
    </location>
    <ligand>
        <name>(6S)-NADPHX</name>
        <dbReference type="ChEBI" id="CHEBI:64076"/>
    </ligand>
</feature>
<comment type="similarity">
    <text evidence="18">Belongs to the NnrE/AIBP family.</text>
</comment>
<feature type="binding site" evidence="17">
    <location>
        <position position="261"/>
    </location>
    <ligand>
        <name>(6S)-NADPHX</name>
        <dbReference type="ChEBI" id="CHEBI:64076"/>
    </ligand>
</feature>
<comment type="similarity">
    <text evidence="4 19">In the C-terminal section; belongs to the NnrD/CARKD family.</text>
</comment>
<dbReference type="Pfam" id="PF03853">
    <property type="entry name" value="YjeF_N"/>
    <property type="match status" value="1"/>
</dbReference>
<dbReference type="InterPro" id="IPR017953">
    <property type="entry name" value="Carbohydrate_kinase_pred_CS"/>
</dbReference>
<dbReference type="InterPro" id="IPR036652">
    <property type="entry name" value="YjeF_N_dom_sf"/>
</dbReference>
<evidence type="ECO:0000313" key="22">
    <source>
        <dbReference type="EMBL" id="MDD1781514.1"/>
    </source>
</evidence>
<sequence>MTASLPYSLYRTDQVRDGERKIAADLGLEMYTLMDRAGNAAFQILRDRWPEAKTILIACGGGNNGGDGYVVAKLAIEAELNVRVWSAADPSALQGDAKQAFNAFEMVGGKAEQRSFPDTSCDLIVDALLGTGLNRPVSPHYADAIATINQQQIPVLSIDVPSGLNANSGVVMGKAVCATCTITFVALKQGQFTGVARDYCGDIVFDGLGIFDAFEANISPSAHLLLAENVQHLEPVRKRSAHKGHLGRLICIGGQKGMGGAIILCGQAALRTGAGLVSLLTAEVNTPAIIARQPELMTMFWQEHQGGEILEHTLSWGDVIAIGPGLGVSNWSRHLFDGALAMNVPMVLDADALNLLAQYPCRYGNWVLTPHPGEAARLLSKSVREIERDRFSAVKELHNVYGGIVVLKGAGTIVYDGTTLSVIHAGNPAMASGGMGDVLTGCIAALIAQTKELSSSAVYGAFLHSHAADVVAQQGERGLLASDLLPLLGKKINQSPT</sequence>
<dbReference type="HAMAP" id="MF_01965">
    <property type="entry name" value="NADHX_dehydratase"/>
    <property type="match status" value="1"/>
</dbReference>
<evidence type="ECO:0000256" key="10">
    <source>
        <dbReference type="ARBA" id="ARBA00023027"/>
    </source>
</evidence>
<dbReference type="EC" id="4.2.1.136" evidence="19"/>
<comment type="catalytic activity">
    <reaction evidence="2 18 19">
        <text>(6R)-NADPHX = (6S)-NADPHX</text>
        <dbReference type="Rhea" id="RHEA:32227"/>
        <dbReference type="ChEBI" id="CHEBI:64076"/>
        <dbReference type="ChEBI" id="CHEBI:64077"/>
        <dbReference type="EC" id="5.1.99.6"/>
    </reaction>
</comment>
<evidence type="ECO:0000256" key="5">
    <source>
        <dbReference type="ARBA" id="ARBA00022723"/>
    </source>
</evidence>
<keyword evidence="5 18" id="KW-0479">Metal-binding</keyword>
<feature type="binding site" evidence="17">
    <location>
        <position position="371"/>
    </location>
    <ligand>
        <name>(6S)-NADPHX</name>
        <dbReference type="ChEBI" id="CHEBI:64076"/>
    </ligand>
</feature>
<evidence type="ECO:0000256" key="3">
    <source>
        <dbReference type="ARBA" id="ARBA00006001"/>
    </source>
</evidence>
<feature type="domain" description="YjeF C-terminal" evidence="20">
    <location>
        <begin position="226"/>
        <end position="495"/>
    </location>
</feature>
<evidence type="ECO:0000256" key="15">
    <source>
        <dbReference type="ARBA" id="ARBA00048238"/>
    </source>
</evidence>
<feature type="domain" description="YjeF N-terminal" evidence="21">
    <location>
        <begin position="15"/>
        <end position="216"/>
    </location>
</feature>
<evidence type="ECO:0000256" key="1">
    <source>
        <dbReference type="ARBA" id="ARBA00000013"/>
    </source>
</evidence>
<keyword evidence="8 17" id="KW-0521">NADP</keyword>
<dbReference type="InterPro" id="IPR004443">
    <property type="entry name" value="YjeF_N_dom"/>
</dbReference>
<keyword evidence="12 17" id="KW-0456">Lyase</keyword>
<evidence type="ECO:0000256" key="17">
    <source>
        <dbReference type="HAMAP-Rule" id="MF_01965"/>
    </source>
</evidence>
<comment type="subunit">
    <text evidence="17">Homotetramer.</text>
</comment>
<name>A0ABT5QLM5_9GAMM</name>
<protein>
    <recommendedName>
        <fullName evidence="19">Bifunctional NAD(P)H-hydrate repair enzyme</fullName>
    </recommendedName>
    <alternativeName>
        <fullName evidence="19">Nicotinamide nucleotide repair protein</fullName>
    </alternativeName>
    <domain>
        <recommendedName>
            <fullName evidence="19">ADP-dependent (S)-NAD(P)H-hydrate dehydratase</fullName>
            <ecNumber evidence="19">4.2.1.136</ecNumber>
        </recommendedName>
        <alternativeName>
            <fullName evidence="19">ADP-dependent NAD(P)HX dehydratase</fullName>
        </alternativeName>
    </domain>
    <domain>
        <recommendedName>
            <fullName evidence="19">NAD(P)H-hydrate epimerase</fullName>
            <ecNumber evidence="19">5.1.99.6</ecNumber>
        </recommendedName>
    </domain>
</protein>
<keyword evidence="13" id="KW-0511">Multifunctional enzyme</keyword>
<comment type="function">
    <text evidence="18">Catalyzes the epimerization of the S- and R-forms of NAD(P)HX, a damaged form of NAD(P)H that is a result of enzymatic or heat-dependent hydration. This is a prerequisite for the S-specific NAD(P)H-hydrate dehydratase to allow the repair of both epimers of NAD(P)HX.</text>
</comment>
<evidence type="ECO:0000256" key="19">
    <source>
        <dbReference type="PIRNR" id="PIRNR017184"/>
    </source>
</evidence>
<dbReference type="NCBIfam" id="TIGR00197">
    <property type="entry name" value="yjeF_nterm"/>
    <property type="match status" value="1"/>
</dbReference>
<dbReference type="Gene3D" id="3.40.1190.20">
    <property type="match status" value="1"/>
</dbReference>
<accession>A0ABT5QLM5</accession>
<dbReference type="InterPro" id="IPR030677">
    <property type="entry name" value="Nnr"/>
</dbReference>
<evidence type="ECO:0000256" key="11">
    <source>
        <dbReference type="ARBA" id="ARBA00023235"/>
    </source>
</evidence>
<evidence type="ECO:0000313" key="23">
    <source>
        <dbReference type="Proteomes" id="UP001149821"/>
    </source>
</evidence>
<keyword evidence="10 17" id="KW-0520">NAD</keyword>
<evidence type="ECO:0000259" key="20">
    <source>
        <dbReference type="PROSITE" id="PS51383"/>
    </source>
</evidence>
<feature type="binding site" evidence="18">
    <location>
        <position position="162"/>
    </location>
    <ligand>
        <name>K(+)</name>
        <dbReference type="ChEBI" id="CHEBI:29103"/>
    </ligand>
</feature>
<comment type="similarity">
    <text evidence="3 19">In the N-terminal section; belongs to the NnrE/AIBP family.</text>
</comment>
<dbReference type="PROSITE" id="PS51383">
    <property type="entry name" value="YJEF_C_3"/>
    <property type="match status" value="1"/>
</dbReference>
<keyword evidence="11 18" id="KW-0413">Isomerase</keyword>
<feature type="binding site" evidence="18">
    <location>
        <position position="126"/>
    </location>
    <ligand>
        <name>K(+)</name>
        <dbReference type="ChEBI" id="CHEBI:29103"/>
    </ligand>
</feature>
<feature type="binding site" evidence="17">
    <location>
        <position position="437"/>
    </location>
    <ligand>
        <name>(6S)-NADPHX</name>
        <dbReference type="ChEBI" id="CHEBI:64076"/>
    </ligand>
</feature>
<comment type="catalytic activity">
    <reaction evidence="15 17 19">
        <text>(6S)-NADHX + ADP = AMP + phosphate + NADH + H(+)</text>
        <dbReference type="Rhea" id="RHEA:32223"/>
        <dbReference type="ChEBI" id="CHEBI:15378"/>
        <dbReference type="ChEBI" id="CHEBI:43474"/>
        <dbReference type="ChEBI" id="CHEBI:57945"/>
        <dbReference type="ChEBI" id="CHEBI:64074"/>
        <dbReference type="ChEBI" id="CHEBI:456215"/>
        <dbReference type="ChEBI" id="CHEBI:456216"/>
        <dbReference type="EC" id="4.2.1.136"/>
    </reaction>
</comment>
<dbReference type="HAMAP" id="MF_01966">
    <property type="entry name" value="NADHX_epimerase"/>
    <property type="match status" value="1"/>
</dbReference>
<comment type="cofactor">
    <cofactor evidence="18 19">
        <name>K(+)</name>
        <dbReference type="ChEBI" id="CHEBI:29103"/>
    </cofactor>
    <text evidence="18 19">Binds 1 potassium ion per subunit.</text>
</comment>
<keyword evidence="9 18" id="KW-0630">Potassium</keyword>
<evidence type="ECO:0000256" key="14">
    <source>
        <dbReference type="ARBA" id="ARBA00025153"/>
    </source>
</evidence>
<dbReference type="InterPro" id="IPR029056">
    <property type="entry name" value="Ribokinase-like"/>
</dbReference>
<dbReference type="PROSITE" id="PS01050">
    <property type="entry name" value="YJEF_C_2"/>
    <property type="match status" value="1"/>
</dbReference>
<keyword evidence="6 17" id="KW-0547">Nucleotide-binding</keyword>
<reference evidence="22" key="1">
    <citation type="submission" date="2021-12" db="EMBL/GenBank/DDBJ databases">
        <title>Enterovibrio ZSDZ35 sp. nov. and Enterovibrio ZSDZ42 sp. nov., isolated from coastal seawater in Qingdao.</title>
        <authorList>
            <person name="Zhang P."/>
        </authorList>
    </citation>
    <scope>NUCLEOTIDE SEQUENCE</scope>
    <source>
        <strain evidence="22">ZSDZ35</strain>
    </source>
</reference>
<feature type="binding site" evidence="18">
    <location>
        <begin position="130"/>
        <end position="136"/>
    </location>
    <ligand>
        <name>(6S)-NADPHX</name>
        <dbReference type="ChEBI" id="CHEBI:64076"/>
    </ligand>
</feature>
<evidence type="ECO:0000256" key="9">
    <source>
        <dbReference type="ARBA" id="ARBA00022958"/>
    </source>
</evidence>
<feature type="binding site" evidence="18">
    <location>
        <position position="64"/>
    </location>
    <ligand>
        <name>K(+)</name>
        <dbReference type="ChEBI" id="CHEBI:29103"/>
    </ligand>
</feature>
<dbReference type="PANTHER" id="PTHR12592">
    <property type="entry name" value="ATP-DEPENDENT (S)-NAD(P)H-HYDRATE DEHYDRATASE FAMILY MEMBER"/>
    <property type="match status" value="1"/>
</dbReference>
<dbReference type="SUPFAM" id="SSF53613">
    <property type="entry name" value="Ribokinase-like"/>
    <property type="match status" value="1"/>
</dbReference>
<dbReference type="CDD" id="cd01171">
    <property type="entry name" value="YXKO-related"/>
    <property type="match status" value="1"/>
</dbReference>
<evidence type="ECO:0000256" key="7">
    <source>
        <dbReference type="ARBA" id="ARBA00022840"/>
    </source>
</evidence>
<comment type="cofactor">
    <cofactor evidence="17">
        <name>Mg(2+)</name>
        <dbReference type="ChEBI" id="CHEBI:18420"/>
    </cofactor>
</comment>
<feature type="binding site" evidence="17">
    <location>
        <position position="436"/>
    </location>
    <ligand>
        <name>AMP</name>
        <dbReference type="ChEBI" id="CHEBI:456215"/>
    </ligand>
</feature>
<dbReference type="EC" id="5.1.99.6" evidence="19"/>
<evidence type="ECO:0000256" key="12">
    <source>
        <dbReference type="ARBA" id="ARBA00023239"/>
    </source>
</evidence>
<feature type="binding site" evidence="18">
    <location>
        <position position="141"/>
    </location>
    <ligand>
        <name>(6S)-NADPHX</name>
        <dbReference type="ChEBI" id="CHEBI:64076"/>
    </ligand>
</feature>
<keyword evidence="23" id="KW-1185">Reference proteome</keyword>
<evidence type="ECO:0000256" key="8">
    <source>
        <dbReference type="ARBA" id="ARBA00022857"/>
    </source>
</evidence>
<comment type="catalytic activity">
    <reaction evidence="1 18 19">
        <text>(6R)-NADHX = (6S)-NADHX</text>
        <dbReference type="Rhea" id="RHEA:32215"/>
        <dbReference type="ChEBI" id="CHEBI:64074"/>
        <dbReference type="ChEBI" id="CHEBI:64075"/>
        <dbReference type="EC" id="5.1.99.6"/>
    </reaction>
</comment>
<comment type="function">
    <text evidence="14 19">Bifunctional enzyme that catalyzes the epimerization of the S- and R-forms of NAD(P)HX and the dehydration of the S-form of NAD(P)HX at the expense of ADP, which is converted to AMP. This allows the repair of both epimers of NAD(P)HX, a damaged form of NAD(P)H that is a result of enzymatic or heat-dependent hydration.</text>
</comment>
<evidence type="ECO:0000256" key="6">
    <source>
        <dbReference type="ARBA" id="ARBA00022741"/>
    </source>
</evidence>
<feature type="binding site" evidence="18">
    <location>
        <begin position="63"/>
        <end position="67"/>
    </location>
    <ligand>
        <name>(6S)-NADPHX</name>
        <dbReference type="ChEBI" id="CHEBI:64076"/>
    </ligand>
</feature>
<keyword evidence="7 17" id="KW-0067">ATP-binding</keyword>
<evidence type="ECO:0000259" key="21">
    <source>
        <dbReference type="PROSITE" id="PS51385"/>
    </source>
</evidence>
<dbReference type="PIRSF" id="PIRSF017184">
    <property type="entry name" value="Nnr"/>
    <property type="match status" value="1"/>
</dbReference>
<dbReference type="EMBL" id="JAJUBB010000006">
    <property type="protein sequence ID" value="MDD1781514.1"/>
    <property type="molecule type" value="Genomic_DNA"/>
</dbReference>
<dbReference type="Proteomes" id="UP001149821">
    <property type="component" value="Unassembled WGS sequence"/>
</dbReference>
<proteinExistence type="inferred from homology"/>
<feature type="binding site" evidence="18">
    <location>
        <position position="159"/>
    </location>
    <ligand>
        <name>(6S)-NADPHX</name>
        <dbReference type="ChEBI" id="CHEBI:64076"/>
    </ligand>
</feature>
<dbReference type="InterPro" id="IPR000631">
    <property type="entry name" value="CARKD"/>
</dbReference>
<dbReference type="Pfam" id="PF01256">
    <property type="entry name" value="Carb_kinase"/>
    <property type="match status" value="1"/>
</dbReference>
<comment type="caution">
    <text evidence="22">The sequence shown here is derived from an EMBL/GenBank/DDBJ whole genome shotgun (WGS) entry which is preliminary data.</text>
</comment>
<comment type="catalytic activity">
    <reaction evidence="16 17 19">
        <text>(6S)-NADPHX + ADP = AMP + phosphate + NADPH + H(+)</text>
        <dbReference type="Rhea" id="RHEA:32235"/>
        <dbReference type="ChEBI" id="CHEBI:15378"/>
        <dbReference type="ChEBI" id="CHEBI:43474"/>
        <dbReference type="ChEBI" id="CHEBI:57783"/>
        <dbReference type="ChEBI" id="CHEBI:64076"/>
        <dbReference type="ChEBI" id="CHEBI:456215"/>
        <dbReference type="ChEBI" id="CHEBI:456216"/>
        <dbReference type="EC" id="4.2.1.136"/>
    </reaction>
</comment>
<dbReference type="NCBIfam" id="TIGR00196">
    <property type="entry name" value="yjeF_cterm"/>
    <property type="match status" value="1"/>
</dbReference>
<dbReference type="PROSITE" id="PS51385">
    <property type="entry name" value="YJEF_N"/>
    <property type="match status" value="1"/>
</dbReference>
<comment type="function">
    <text evidence="17">Catalyzes the dehydration of the S-form of NAD(P)HX at the expense of ADP, which is converted to AMP. Together with NAD(P)HX epimerase, which catalyzes the epimerization of the S- and R-forms, the enzyme allows the repair of both epimers of NAD(P)HX, a damaged form of NAD(P)H that is a result of enzymatic or heat-dependent hydration.</text>
</comment>
<dbReference type="Gene3D" id="3.40.50.10260">
    <property type="entry name" value="YjeF N-terminal domain"/>
    <property type="match status" value="1"/>
</dbReference>
<feature type="binding site" evidence="17">
    <location>
        <begin position="408"/>
        <end position="412"/>
    </location>
    <ligand>
        <name>AMP</name>
        <dbReference type="ChEBI" id="CHEBI:456215"/>
    </ligand>
</feature>
<evidence type="ECO:0000256" key="2">
    <source>
        <dbReference type="ARBA" id="ARBA00000909"/>
    </source>
</evidence>
<gene>
    <name evidence="18" type="primary">nnrE</name>
    <name evidence="17" type="synonym">nnrD</name>
    <name evidence="22" type="ORF">LRP49_09955</name>
</gene>
<dbReference type="RefSeq" id="WP_274141966.1">
    <property type="nucleotide sequence ID" value="NZ_JAJUBB010000006.1"/>
</dbReference>
<evidence type="ECO:0000256" key="4">
    <source>
        <dbReference type="ARBA" id="ARBA00009524"/>
    </source>
</evidence>
<evidence type="ECO:0000256" key="13">
    <source>
        <dbReference type="ARBA" id="ARBA00023268"/>
    </source>
</evidence>
<dbReference type="PANTHER" id="PTHR12592:SF0">
    <property type="entry name" value="ATP-DEPENDENT (S)-NAD(P)H-HYDRATE DEHYDRATASE"/>
    <property type="match status" value="1"/>
</dbReference>
<dbReference type="SUPFAM" id="SSF64153">
    <property type="entry name" value="YjeF N-terminal domain-like"/>
    <property type="match status" value="1"/>
</dbReference>